<reference evidence="1" key="1">
    <citation type="submission" date="2020-01" db="EMBL/GenBank/DDBJ databases">
        <authorList>
            <person name="Meier V. D."/>
            <person name="Meier V D."/>
        </authorList>
    </citation>
    <scope>NUCLEOTIDE SEQUENCE</scope>
    <source>
        <strain evidence="1">HLG_WM_MAG_04</strain>
    </source>
</reference>
<sequence length="72" mass="8561">MYAVEFETRTINGMIPIPKEYQELDDNQFIKVIVLRQNKKVPKEKEVSLQTLQVSSMSKTWENKEDEAWDEL</sequence>
<evidence type="ECO:0000313" key="1">
    <source>
        <dbReference type="EMBL" id="CAA6803500.1"/>
    </source>
</evidence>
<dbReference type="AlphaFoldDB" id="A0A6S6S1V1"/>
<name>A0A6S6S1V1_9BACT</name>
<accession>A0A6S6S1V1</accession>
<evidence type="ECO:0008006" key="2">
    <source>
        <dbReference type="Google" id="ProtNLM"/>
    </source>
</evidence>
<dbReference type="EMBL" id="CACVAX010000007">
    <property type="protein sequence ID" value="CAA6803500.1"/>
    <property type="molecule type" value="Genomic_DNA"/>
</dbReference>
<organism evidence="1">
    <name type="scientific">uncultured Sulfurovum sp</name>
    <dbReference type="NCBI Taxonomy" id="269237"/>
    <lineage>
        <taxon>Bacteria</taxon>
        <taxon>Pseudomonadati</taxon>
        <taxon>Campylobacterota</taxon>
        <taxon>Epsilonproteobacteria</taxon>
        <taxon>Campylobacterales</taxon>
        <taxon>Sulfurovaceae</taxon>
        <taxon>Sulfurovum</taxon>
        <taxon>environmental samples</taxon>
    </lineage>
</organism>
<gene>
    <name evidence="1" type="ORF">HELGO_WM28624</name>
</gene>
<proteinExistence type="predicted"/>
<protein>
    <recommendedName>
        <fullName evidence="2">DUF2281 domain-containing protein</fullName>
    </recommendedName>
</protein>